<evidence type="ECO:0000256" key="5">
    <source>
        <dbReference type="ARBA" id="ARBA00022664"/>
    </source>
</evidence>
<evidence type="ECO:0000256" key="9">
    <source>
        <dbReference type="ARBA" id="ARBA00035304"/>
    </source>
</evidence>
<dbReference type="GO" id="GO:0008380">
    <property type="term" value="P:RNA splicing"/>
    <property type="evidence" value="ECO:0007669"/>
    <property type="project" value="UniProtKB-KW"/>
</dbReference>
<dbReference type="EMBL" id="DS469543">
    <property type="protein sequence ID" value="EDO44644.1"/>
    <property type="molecule type" value="Genomic_DNA"/>
</dbReference>
<evidence type="ECO:0000313" key="13">
    <source>
        <dbReference type="Proteomes" id="UP000001593"/>
    </source>
</evidence>
<evidence type="ECO:0000256" key="1">
    <source>
        <dbReference type="ARBA" id="ARBA00004123"/>
    </source>
</evidence>
<name>A7RVI2_NEMVE</name>
<feature type="compositionally biased region" description="Acidic residues" evidence="11">
    <location>
        <begin position="200"/>
        <end position="209"/>
    </location>
</feature>
<dbReference type="STRING" id="45351.A7RVI2"/>
<comment type="subcellular location">
    <subcellularLocation>
        <location evidence="2">Cytoplasm</location>
    </subcellularLocation>
    <subcellularLocation>
        <location evidence="1">Nucleus</location>
    </subcellularLocation>
</comment>
<dbReference type="InterPro" id="IPR029338">
    <property type="entry name" value="TSSC4"/>
</dbReference>
<dbReference type="GO" id="GO:0005681">
    <property type="term" value="C:spliceosomal complex"/>
    <property type="evidence" value="ECO:0007669"/>
    <property type="project" value="UniProtKB-KW"/>
</dbReference>
<feature type="region of interest" description="Disordered" evidence="11">
    <location>
        <begin position="140"/>
        <end position="260"/>
    </location>
</feature>
<accession>A7RVI2</accession>
<keyword evidence="8" id="KW-0539">Nucleus</keyword>
<feature type="compositionally biased region" description="Basic and acidic residues" evidence="11">
    <location>
        <begin position="29"/>
        <end position="38"/>
    </location>
</feature>
<feature type="compositionally biased region" description="Basic and acidic residues" evidence="11">
    <location>
        <begin position="219"/>
        <end position="238"/>
    </location>
</feature>
<proteinExistence type="inferred from homology"/>
<dbReference type="OrthoDB" id="1906282at2759"/>
<reference evidence="12 13" key="1">
    <citation type="journal article" date="2007" name="Science">
        <title>Sea anemone genome reveals ancestral eumetazoan gene repertoire and genomic organization.</title>
        <authorList>
            <person name="Putnam N.H."/>
            <person name="Srivastava M."/>
            <person name="Hellsten U."/>
            <person name="Dirks B."/>
            <person name="Chapman J."/>
            <person name="Salamov A."/>
            <person name="Terry A."/>
            <person name="Shapiro H."/>
            <person name="Lindquist E."/>
            <person name="Kapitonov V.V."/>
            <person name="Jurka J."/>
            <person name="Genikhovich G."/>
            <person name="Grigoriev I.V."/>
            <person name="Lucas S.M."/>
            <person name="Steele R.E."/>
            <person name="Finnerty J.R."/>
            <person name="Technau U."/>
            <person name="Martindale M.Q."/>
            <person name="Rokhsar D.S."/>
        </authorList>
    </citation>
    <scope>NUCLEOTIDE SEQUENCE [LARGE SCALE GENOMIC DNA]</scope>
    <source>
        <strain evidence="13">CH2 X CH6</strain>
    </source>
</reference>
<comment type="similarity">
    <text evidence="3">Belongs to the TSSC4 family.</text>
</comment>
<feature type="region of interest" description="Disordered" evidence="11">
    <location>
        <begin position="103"/>
        <end position="124"/>
    </location>
</feature>
<dbReference type="PhylomeDB" id="A7RVI2"/>
<keyword evidence="4" id="KW-0963">Cytoplasm</keyword>
<dbReference type="PANTHER" id="PTHR13445:SF3">
    <property type="entry name" value="U5 SMALL NUCLEAR RIBONUCLEOPROTEIN TSSC4"/>
    <property type="match status" value="1"/>
</dbReference>
<evidence type="ECO:0000256" key="4">
    <source>
        <dbReference type="ARBA" id="ARBA00022490"/>
    </source>
</evidence>
<evidence type="ECO:0000256" key="3">
    <source>
        <dbReference type="ARBA" id="ARBA00010362"/>
    </source>
</evidence>
<keyword evidence="6" id="KW-0747">Spliceosome</keyword>
<keyword evidence="13" id="KW-1185">Reference proteome</keyword>
<feature type="region of interest" description="Disordered" evidence="11">
    <location>
        <begin position="1"/>
        <end position="64"/>
    </location>
</feature>
<dbReference type="GO" id="GO:0006397">
    <property type="term" value="P:mRNA processing"/>
    <property type="evidence" value="ECO:0007669"/>
    <property type="project" value="UniProtKB-KW"/>
</dbReference>
<organism evidence="12 13">
    <name type="scientific">Nematostella vectensis</name>
    <name type="common">Starlet sea anemone</name>
    <dbReference type="NCBI Taxonomy" id="45351"/>
    <lineage>
        <taxon>Eukaryota</taxon>
        <taxon>Metazoa</taxon>
        <taxon>Cnidaria</taxon>
        <taxon>Anthozoa</taxon>
        <taxon>Hexacorallia</taxon>
        <taxon>Actiniaria</taxon>
        <taxon>Edwardsiidae</taxon>
        <taxon>Nematostella</taxon>
    </lineage>
</organism>
<keyword evidence="5" id="KW-0507">mRNA processing</keyword>
<feature type="compositionally biased region" description="Basic and acidic residues" evidence="11">
    <location>
        <begin position="1"/>
        <end position="22"/>
    </location>
</feature>
<sequence>MSEKEENFLHISGDKDFQKRSDSVFSSLDRLEPTRHEEDGDDPDNIRVTRGRRRRPNRVPDHVLHPEKWTKYSLEEDGTEEFSGVMPNDLNKHVARSFIAELEKRKQTGKEGTGTDASEMQDSGAVNTCQSDKHVFTKHVAESKVVPSPSSHGKQGVLMMPEYVVGQKPDKQKKKVTRDESQGSVKSQEKTVGITHLQVEQDEVEEEEISTTTLTTGENQRDSENKEVSNDTGEDKVTFVKRKHKERKGLRKHVKADNDD</sequence>
<dbReference type="InParanoid" id="A7RVI2"/>
<protein>
    <recommendedName>
        <fullName evidence="9">U5 small nuclear ribonucleoprotein TSSC4</fullName>
    </recommendedName>
</protein>
<dbReference type="Proteomes" id="UP000001593">
    <property type="component" value="Unassembled WGS sequence"/>
</dbReference>
<evidence type="ECO:0000256" key="6">
    <source>
        <dbReference type="ARBA" id="ARBA00022728"/>
    </source>
</evidence>
<dbReference type="HOGENOM" id="CLU_1070801_0_0_1"/>
<evidence type="ECO:0000256" key="8">
    <source>
        <dbReference type="ARBA" id="ARBA00023242"/>
    </source>
</evidence>
<feature type="compositionally biased region" description="Polar residues" evidence="11">
    <location>
        <begin position="115"/>
        <end position="124"/>
    </location>
</feature>
<dbReference type="AlphaFoldDB" id="A7RVI2"/>
<gene>
    <name evidence="12" type="ORF">NEMVEDRAFT_v1g240971</name>
</gene>
<feature type="compositionally biased region" description="Basic residues" evidence="11">
    <location>
        <begin position="239"/>
        <end position="254"/>
    </location>
</feature>
<evidence type="ECO:0000313" key="12">
    <source>
        <dbReference type="EMBL" id="EDO44644.1"/>
    </source>
</evidence>
<evidence type="ECO:0000256" key="11">
    <source>
        <dbReference type="SAM" id="MobiDB-lite"/>
    </source>
</evidence>
<evidence type="ECO:0000256" key="7">
    <source>
        <dbReference type="ARBA" id="ARBA00023187"/>
    </source>
</evidence>
<dbReference type="PANTHER" id="PTHR13445">
    <property type="entry name" value="TUMOR SUPPRESSING SUBTRANSFERABLE CANDIDATE 4 TSSC4"/>
    <property type="match status" value="1"/>
</dbReference>
<dbReference type="KEGG" id="nve:5516592"/>
<evidence type="ECO:0000256" key="10">
    <source>
        <dbReference type="ARBA" id="ARBA00045970"/>
    </source>
</evidence>
<dbReference type="GO" id="GO:0005737">
    <property type="term" value="C:cytoplasm"/>
    <property type="evidence" value="ECO:0007669"/>
    <property type="project" value="UniProtKB-SubCell"/>
</dbReference>
<dbReference type="Pfam" id="PF15264">
    <property type="entry name" value="TSSC4"/>
    <property type="match status" value="1"/>
</dbReference>
<dbReference type="eggNOG" id="ENOG502S07M">
    <property type="taxonomic scope" value="Eukaryota"/>
</dbReference>
<keyword evidence="7" id="KW-0508">mRNA splicing</keyword>
<comment type="function">
    <text evidence="10">Protein associated with the U5 snRNP, during its maturation and its post-splicing recycling and which is required for spliceosomal tri-snRNP complex assembly in the nucleus. Has a molecular sequestering activity and transiently hinders SNRNP200 binding sites for constitutive splicing factors that intervene later during the assembly of the spliceosome and splicing. Together with its molecular sequestering activity, may also function as a molecular adapter and placeholder, coordinating the assembly of the U5 snRNP and its association with the U4/U6 di-snRNP.</text>
</comment>
<dbReference type="OMA" id="ENFLHIS"/>
<evidence type="ECO:0000256" key="2">
    <source>
        <dbReference type="ARBA" id="ARBA00004496"/>
    </source>
</evidence>